<proteinExistence type="predicted"/>
<evidence type="ECO:0000256" key="1">
    <source>
        <dbReference type="ARBA" id="ARBA00001947"/>
    </source>
</evidence>
<comment type="caution">
    <text evidence="2">The sequence shown here is derived from an EMBL/GenBank/DDBJ whole genome shotgun (WGS) entry which is preliminary data.</text>
</comment>
<dbReference type="PIRSF" id="PIRSF001359">
    <property type="entry name" value="F_bP_aldolase_II"/>
    <property type="match status" value="1"/>
</dbReference>
<sequence length="277" mass="30612">MNPATMNDIIEYSKKHRVGVGMFNIVNLEFARAIFDASQETGLPVMLGMPERFILNYFDGEVMAAACRKMIEKSKTLVNIHLDHGKSFDGVMYALKAGFSSVMFDGSALSYEENVRQTAEIVKIAHAMDVSVEGELGYVGQVGDEMTEDRFTSPEQAEDFVGRTGVDALAVAIGNQHGQYKGTPKLDFERLKAIRSKVDCGLVLHGGSGIADEDFVEAIRCGINKVNIYTAEDLAAKACVREHFEEYKQYLDFTKGLTGAVKEVVTRHMQLFASLKE</sequence>
<dbReference type="NCBIfam" id="TIGR00167">
    <property type="entry name" value="cbbA"/>
    <property type="match status" value="1"/>
</dbReference>
<evidence type="ECO:0000313" key="3">
    <source>
        <dbReference type="Proteomes" id="UP000723714"/>
    </source>
</evidence>
<comment type="cofactor">
    <cofactor evidence="1">
        <name>Zn(2+)</name>
        <dbReference type="ChEBI" id="CHEBI:29105"/>
    </cofactor>
</comment>
<name>A0ABS6D0Y8_9FIRM</name>
<dbReference type="PANTHER" id="PTHR30304">
    <property type="entry name" value="D-TAGATOSE-1,6-BISPHOSPHATE ALDOLASE"/>
    <property type="match status" value="1"/>
</dbReference>
<dbReference type="EMBL" id="JABACJ020000003">
    <property type="protein sequence ID" value="MBU3875174.1"/>
    <property type="molecule type" value="Genomic_DNA"/>
</dbReference>
<dbReference type="PANTHER" id="PTHR30304:SF0">
    <property type="entry name" value="D-TAGATOSE-1,6-BISPHOSPHATE ALDOLASE SUBUNIT GATY-RELATED"/>
    <property type="match status" value="1"/>
</dbReference>
<dbReference type="InterPro" id="IPR050246">
    <property type="entry name" value="Class_II_FBP_aldolase"/>
</dbReference>
<protein>
    <submittedName>
        <fullName evidence="2">Class II fructose-bisphosphate aldolase family protein</fullName>
    </submittedName>
</protein>
<keyword evidence="3" id="KW-1185">Reference proteome</keyword>
<dbReference type="InterPro" id="IPR000771">
    <property type="entry name" value="FBA_II"/>
</dbReference>
<organism evidence="2 3">
    <name type="scientific">Faecalicatena faecalis</name>
    <dbReference type="NCBI Taxonomy" id="2726362"/>
    <lineage>
        <taxon>Bacteria</taxon>
        <taxon>Bacillati</taxon>
        <taxon>Bacillota</taxon>
        <taxon>Clostridia</taxon>
        <taxon>Lachnospirales</taxon>
        <taxon>Lachnospiraceae</taxon>
        <taxon>Faecalicatena</taxon>
    </lineage>
</organism>
<dbReference type="Proteomes" id="UP000723714">
    <property type="component" value="Unassembled WGS sequence"/>
</dbReference>
<gene>
    <name evidence="2" type="ORF">HGO97_005010</name>
</gene>
<dbReference type="CDD" id="cd00947">
    <property type="entry name" value="TBP_aldolase_IIB"/>
    <property type="match status" value="1"/>
</dbReference>
<dbReference type="Pfam" id="PF01116">
    <property type="entry name" value="F_bP_aldolase"/>
    <property type="match status" value="1"/>
</dbReference>
<evidence type="ECO:0000313" key="2">
    <source>
        <dbReference type="EMBL" id="MBU3875174.1"/>
    </source>
</evidence>
<accession>A0ABS6D0Y8</accession>
<reference evidence="2 3" key="1">
    <citation type="submission" date="2021-06" db="EMBL/GenBank/DDBJ databases">
        <title>Faecalicatena sp. nov. isolated from porcine feces.</title>
        <authorList>
            <person name="Oh B.S."/>
            <person name="Lee J.H."/>
        </authorList>
    </citation>
    <scope>NUCLEOTIDE SEQUENCE [LARGE SCALE GENOMIC DNA]</scope>
    <source>
        <strain evidence="2 3">AGMB00832</strain>
    </source>
</reference>